<feature type="compositionally biased region" description="Low complexity" evidence="1">
    <location>
        <begin position="31"/>
        <end position="43"/>
    </location>
</feature>
<organism evidence="2 3">
    <name type="scientific">Clonorchis sinensis</name>
    <name type="common">Chinese liver fluke</name>
    <dbReference type="NCBI Taxonomy" id="79923"/>
    <lineage>
        <taxon>Eukaryota</taxon>
        <taxon>Metazoa</taxon>
        <taxon>Spiralia</taxon>
        <taxon>Lophotrochozoa</taxon>
        <taxon>Platyhelminthes</taxon>
        <taxon>Trematoda</taxon>
        <taxon>Digenea</taxon>
        <taxon>Opisthorchiida</taxon>
        <taxon>Opisthorchiata</taxon>
        <taxon>Opisthorchiidae</taxon>
        <taxon>Clonorchis</taxon>
    </lineage>
</organism>
<sequence length="266" mass="29987">MMARGKPSGSPGPHSKSKSDRSRKRHRRDSSGGSRASSTSSASLTEASKRANKTEELRRREEQRAEEDRLLHRRDSSGGSRASSTSSASLTEASKRANKTEELRRREEQRAEEDRLLSPYFSGLQDPPNFTIRRDTLFPRWLKWLEREFTDRKVRGSNRTSASRLPLSRLGQPGSISALVLPSGGMAARHWKGDPPNFTIRRDTLFPRWLKWLEREFTDRKVRGSNRTSASRLPLSRLGQPGSISALVLPSGGMAARHWKGVTAQR</sequence>
<feature type="compositionally biased region" description="Basic and acidic residues" evidence="1">
    <location>
        <begin position="93"/>
        <end position="116"/>
    </location>
</feature>
<accession>A0A419PPV5</accession>
<feature type="compositionally biased region" description="Low complexity" evidence="1">
    <location>
        <begin position="77"/>
        <end position="92"/>
    </location>
</feature>
<name>A0A419PPV5_CLOSI</name>
<dbReference type="Proteomes" id="UP000286415">
    <property type="component" value="Unassembled WGS sequence"/>
</dbReference>
<evidence type="ECO:0000256" key="1">
    <source>
        <dbReference type="SAM" id="MobiDB-lite"/>
    </source>
</evidence>
<proteinExistence type="predicted"/>
<feature type="compositionally biased region" description="Low complexity" evidence="1">
    <location>
        <begin position="1"/>
        <end position="14"/>
    </location>
</feature>
<gene>
    <name evidence="2" type="ORF">CSKR_100159</name>
</gene>
<reference evidence="2 3" key="1">
    <citation type="journal article" date="2018" name="Biotechnol. Adv.">
        <title>Improved genomic resources and new bioinformatic workflow for the carcinogenic parasite Clonorchis sinensis: Biotechnological implications.</title>
        <authorList>
            <person name="Wang D."/>
            <person name="Korhonen P.K."/>
            <person name="Gasser R.B."/>
            <person name="Young N.D."/>
        </authorList>
    </citation>
    <scope>NUCLEOTIDE SEQUENCE [LARGE SCALE GENOMIC DNA]</scope>
    <source>
        <strain evidence="2">Cs-k2</strain>
    </source>
</reference>
<evidence type="ECO:0000313" key="3">
    <source>
        <dbReference type="Proteomes" id="UP000286415"/>
    </source>
</evidence>
<dbReference type="AlphaFoldDB" id="A0A419PPV5"/>
<evidence type="ECO:0000313" key="2">
    <source>
        <dbReference type="EMBL" id="KAG5442256.1"/>
    </source>
</evidence>
<feature type="region of interest" description="Disordered" evidence="1">
    <location>
        <begin position="1"/>
        <end position="120"/>
    </location>
</feature>
<keyword evidence="3" id="KW-1185">Reference proteome</keyword>
<feature type="compositionally biased region" description="Basic and acidic residues" evidence="1">
    <location>
        <begin position="47"/>
        <end position="76"/>
    </location>
</feature>
<reference evidence="2 3" key="2">
    <citation type="journal article" date="2021" name="Genomics">
        <title>High-quality reference genome for Clonorchis sinensis.</title>
        <authorList>
            <person name="Young N.D."/>
            <person name="Stroehlein A.J."/>
            <person name="Kinkar L."/>
            <person name="Wang T."/>
            <person name="Sohn W.M."/>
            <person name="Chang B.C.H."/>
            <person name="Kaur P."/>
            <person name="Weisz D."/>
            <person name="Dudchenko O."/>
            <person name="Aiden E.L."/>
            <person name="Korhonen P.K."/>
            <person name="Gasser R.B."/>
        </authorList>
    </citation>
    <scope>NUCLEOTIDE SEQUENCE [LARGE SCALE GENOMIC DNA]</scope>
    <source>
        <strain evidence="2">Cs-k2</strain>
    </source>
</reference>
<dbReference type="OrthoDB" id="6227366at2759"/>
<comment type="caution">
    <text evidence="2">The sequence shown here is derived from an EMBL/GenBank/DDBJ whole genome shotgun (WGS) entry which is preliminary data.</text>
</comment>
<dbReference type="EMBL" id="NIRI02000076">
    <property type="protein sequence ID" value="KAG5442256.1"/>
    <property type="molecule type" value="Genomic_DNA"/>
</dbReference>
<protein>
    <submittedName>
        <fullName evidence="2">Uncharacterized protein</fullName>
    </submittedName>
</protein>
<dbReference type="InParanoid" id="A0A419PPV5"/>